<dbReference type="STRING" id="1149755.A0A2J6RL93"/>
<evidence type="ECO:0000313" key="2">
    <source>
        <dbReference type="EMBL" id="PMD39285.1"/>
    </source>
</evidence>
<dbReference type="AlphaFoldDB" id="A0A2J6RL93"/>
<sequence>MNLKLLTKTIIALGSLLPFFFIRHAQAITLPSSYDTIWNSQSLNSAGSMPVGGGDIGLNAWVENGDILFYVAKSGTFDENNSMLKLGRVRLSMSPNPFAMNACCFEQRLLINHGYVTFSGANSTLIKLWVDVFHPVVHVEITGSSQMNLTASFETWRTAGHQMVSGEQQQTSWGVNTSPKLPLPYQYPDTIQYNQNGILNYHANTEQPLFDFQTNAQGLSAEAKSLYNPMLNNTFGSYMVSSQLTPGAITTGKYIDTNFTAYNLISSQLSNSFKICLGTAQNQTTDLESWKSELISSTALASKEPQTDSLNWWHSFWDRSYIIINPGSSPSDAGFQVGKNYQYFRYMMGCNAFGEWPTRFNGGLFTFDPSTVSGGPSFTPDYRKWSGGTFTAQNQRLLSWPLLKSGDFDIMKAQFDYYQRITPNNRILARTYFGLNATLFSEQIDNTGLPNVYEYDANYYNGDSPRNSLYPPGIDYNDYLSYLQDTANEFVDIILQSNIYTGLNIDPYMPFIEYQLAWFDEYYTQRNGLVNGTLVIYPGSGQETYKLALNSASTVSGLRKVIADLLLVNPTYIKGNTSYYQGYLTRVPSTPLRQCPGATSLTCVSPASNYSFIENNEPTALYTVFPWGEYGLGTSTNLSYAIHAYLNDSETASWHGSVGWRQDQIWLARMGLTDMATAITTSRLADSTDYRFSAFKGPNYDWSPDINHYGSSAIGLQEQLMQTFVGDDIRLLPAWPSSWTGYFKLLAPNKTTVSANITGTDVTNLEVIPSSRLSDVIIGSS</sequence>
<protein>
    <recommendedName>
        <fullName evidence="1">DUF5703 domain-containing protein</fullName>
    </recommendedName>
</protein>
<keyword evidence="3" id="KW-1185">Reference proteome</keyword>
<evidence type="ECO:0000259" key="1">
    <source>
        <dbReference type="Pfam" id="PF18961"/>
    </source>
</evidence>
<proteinExistence type="predicted"/>
<dbReference type="Pfam" id="PF18961">
    <property type="entry name" value="DUF5703_N"/>
    <property type="match status" value="1"/>
</dbReference>
<feature type="domain" description="DUF5703" evidence="1">
    <location>
        <begin position="37"/>
        <end position="322"/>
    </location>
</feature>
<gene>
    <name evidence="2" type="ORF">L207DRAFT_430352</name>
</gene>
<organism evidence="2 3">
    <name type="scientific">Hyaloscypha variabilis (strain UAMH 11265 / GT02V1 / F)</name>
    <name type="common">Meliniomyces variabilis</name>
    <dbReference type="NCBI Taxonomy" id="1149755"/>
    <lineage>
        <taxon>Eukaryota</taxon>
        <taxon>Fungi</taxon>
        <taxon>Dikarya</taxon>
        <taxon>Ascomycota</taxon>
        <taxon>Pezizomycotina</taxon>
        <taxon>Leotiomycetes</taxon>
        <taxon>Helotiales</taxon>
        <taxon>Hyaloscyphaceae</taxon>
        <taxon>Hyaloscypha</taxon>
        <taxon>Hyaloscypha variabilis</taxon>
    </lineage>
</organism>
<dbReference type="GO" id="GO:0003824">
    <property type="term" value="F:catalytic activity"/>
    <property type="evidence" value="ECO:0007669"/>
    <property type="project" value="UniProtKB-ARBA"/>
</dbReference>
<accession>A0A2J6RL93</accession>
<dbReference type="Proteomes" id="UP000235786">
    <property type="component" value="Unassembled WGS sequence"/>
</dbReference>
<dbReference type="SUPFAM" id="SSF48208">
    <property type="entry name" value="Six-hairpin glycosidases"/>
    <property type="match status" value="1"/>
</dbReference>
<dbReference type="InterPro" id="IPR008928">
    <property type="entry name" value="6-hairpin_glycosidase_sf"/>
</dbReference>
<dbReference type="OrthoDB" id="269227at2759"/>
<dbReference type="Gene3D" id="1.50.10.10">
    <property type="match status" value="1"/>
</dbReference>
<dbReference type="InterPro" id="IPR012341">
    <property type="entry name" value="6hp_glycosidase-like_sf"/>
</dbReference>
<reference evidence="2 3" key="1">
    <citation type="submission" date="2016-04" db="EMBL/GenBank/DDBJ databases">
        <title>A degradative enzymes factory behind the ericoid mycorrhizal symbiosis.</title>
        <authorList>
            <consortium name="DOE Joint Genome Institute"/>
            <person name="Martino E."/>
            <person name="Morin E."/>
            <person name="Grelet G."/>
            <person name="Kuo A."/>
            <person name="Kohler A."/>
            <person name="Daghino S."/>
            <person name="Barry K."/>
            <person name="Choi C."/>
            <person name="Cichocki N."/>
            <person name="Clum A."/>
            <person name="Copeland A."/>
            <person name="Hainaut M."/>
            <person name="Haridas S."/>
            <person name="Labutti K."/>
            <person name="Lindquist E."/>
            <person name="Lipzen A."/>
            <person name="Khouja H.-R."/>
            <person name="Murat C."/>
            <person name="Ohm R."/>
            <person name="Olson A."/>
            <person name="Spatafora J."/>
            <person name="Veneault-Fourrey C."/>
            <person name="Henrissat B."/>
            <person name="Grigoriev I."/>
            <person name="Martin F."/>
            <person name="Perotto S."/>
        </authorList>
    </citation>
    <scope>NUCLEOTIDE SEQUENCE [LARGE SCALE GENOMIC DNA]</scope>
    <source>
        <strain evidence="2 3">F</strain>
    </source>
</reference>
<dbReference type="EMBL" id="KZ613947">
    <property type="protein sequence ID" value="PMD39285.1"/>
    <property type="molecule type" value="Genomic_DNA"/>
</dbReference>
<dbReference type="GO" id="GO:0005975">
    <property type="term" value="P:carbohydrate metabolic process"/>
    <property type="evidence" value="ECO:0007669"/>
    <property type="project" value="InterPro"/>
</dbReference>
<evidence type="ECO:0000313" key="3">
    <source>
        <dbReference type="Proteomes" id="UP000235786"/>
    </source>
</evidence>
<dbReference type="InterPro" id="IPR043757">
    <property type="entry name" value="DUF5703_N"/>
</dbReference>
<name>A0A2J6RL93_HYAVF</name>